<evidence type="ECO:0000313" key="2">
    <source>
        <dbReference type="Proteomes" id="UP000676336"/>
    </source>
</evidence>
<proteinExistence type="predicted"/>
<dbReference type="InterPro" id="IPR003961">
    <property type="entry name" value="FN3_dom"/>
</dbReference>
<dbReference type="InterPro" id="IPR036116">
    <property type="entry name" value="FN3_sf"/>
</dbReference>
<dbReference type="Gene3D" id="2.60.40.10">
    <property type="entry name" value="Immunoglobulins"/>
    <property type="match status" value="1"/>
</dbReference>
<evidence type="ECO:0000313" key="1">
    <source>
        <dbReference type="EMBL" id="CAF5228742.1"/>
    </source>
</evidence>
<name>A0A8S3KFX9_9BILA</name>
<dbReference type="InterPro" id="IPR013783">
    <property type="entry name" value="Ig-like_fold"/>
</dbReference>
<gene>
    <name evidence="1" type="ORF">SMN809_LOCUS85891</name>
</gene>
<sequence length="91" mass="10398">MPIERYIIQMKDCTLSDISEFSSSYDELGWETKDDINIQRSATKTWTVISGLRPFTTYRFRLSARNQLGEGIIEIAYSLVFFSGGDTCRGV</sequence>
<organism evidence="1 2">
    <name type="scientific">Rotaria magnacalcarata</name>
    <dbReference type="NCBI Taxonomy" id="392030"/>
    <lineage>
        <taxon>Eukaryota</taxon>
        <taxon>Metazoa</taxon>
        <taxon>Spiralia</taxon>
        <taxon>Gnathifera</taxon>
        <taxon>Rotifera</taxon>
        <taxon>Eurotatoria</taxon>
        <taxon>Bdelloidea</taxon>
        <taxon>Philodinida</taxon>
        <taxon>Philodinidae</taxon>
        <taxon>Rotaria</taxon>
    </lineage>
</organism>
<dbReference type="SUPFAM" id="SSF49265">
    <property type="entry name" value="Fibronectin type III"/>
    <property type="match status" value="1"/>
</dbReference>
<dbReference type="AlphaFoldDB" id="A0A8S3KFX9"/>
<protein>
    <recommendedName>
        <fullName evidence="3">Fibronectin type-III domain-containing protein</fullName>
    </recommendedName>
</protein>
<dbReference type="Proteomes" id="UP000676336">
    <property type="component" value="Unassembled WGS sequence"/>
</dbReference>
<evidence type="ECO:0008006" key="3">
    <source>
        <dbReference type="Google" id="ProtNLM"/>
    </source>
</evidence>
<reference evidence="1" key="1">
    <citation type="submission" date="2021-02" db="EMBL/GenBank/DDBJ databases">
        <authorList>
            <person name="Nowell W R."/>
        </authorList>
    </citation>
    <scope>NUCLEOTIDE SEQUENCE</scope>
</reference>
<dbReference type="CDD" id="cd00063">
    <property type="entry name" value="FN3"/>
    <property type="match status" value="1"/>
</dbReference>
<dbReference type="EMBL" id="CAJOBI010367565">
    <property type="protein sequence ID" value="CAF5228742.1"/>
    <property type="molecule type" value="Genomic_DNA"/>
</dbReference>
<comment type="caution">
    <text evidence="1">The sequence shown here is derived from an EMBL/GenBank/DDBJ whole genome shotgun (WGS) entry which is preliminary data.</text>
</comment>
<accession>A0A8S3KFX9</accession>